<dbReference type="EMBL" id="AP026933">
    <property type="protein sequence ID" value="BDT04817.1"/>
    <property type="molecule type" value="Genomic_DNA"/>
</dbReference>
<reference evidence="1 2" key="1">
    <citation type="journal article" date="2022" name="Front. Microbiol.">
        <title>Male-killing mechanisms vary between Spiroplasma species.</title>
        <authorList>
            <person name="Arai H."/>
            <person name="Inoue M."/>
            <person name="Kageyama D."/>
        </authorList>
    </citation>
    <scope>NUCLEOTIDE SEQUENCE [LARGE SCALE GENOMIC DNA]</scope>
    <source>
        <strain evidence="2">sHm</strain>
    </source>
</reference>
<evidence type="ECO:0008006" key="3">
    <source>
        <dbReference type="Google" id="ProtNLM"/>
    </source>
</evidence>
<name>A0ABN6T6D3_9MOLU</name>
<protein>
    <recommendedName>
        <fullName evidence="3">Transposase</fullName>
    </recommendedName>
</protein>
<evidence type="ECO:0000313" key="1">
    <source>
        <dbReference type="EMBL" id="BDT04817.1"/>
    </source>
</evidence>
<evidence type="ECO:0000313" key="2">
    <source>
        <dbReference type="Proteomes" id="UP001163387"/>
    </source>
</evidence>
<sequence>MGVTLKTAWRMTHKIRTRIAKQKPQFIIEGTVQMDEMYLSHMGLKNKEDPWWIKPWLLAFIKKQPII</sequence>
<keyword evidence="2" id="KW-1185">Reference proteome</keyword>
<accession>A0ABN6T6D3</accession>
<gene>
    <name evidence="1" type="ORF">SHM_24630</name>
</gene>
<organism evidence="1 2">
    <name type="scientific">Spiroplasma ixodetis</name>
    <dbReference type="NCBI Taxonomy" id="2141"/>
    <lineage>
        <taxon>Bacteria</taxon>
        <taxon>Bacillati</taxon>
        <taxon>Mycoplasmatota</taxon>
        <taxon>Mollicutes</taxon>
        <taxon>Entomoplasmatales</taxon>
        <taxon>Spiroplasmataceae</taxon>
        <taxon>Spiroplasma</taxon>
    </lineage>
</organism>
<proteinExistence type="predicted"/>
<dbReference type="Proteomes" id="UP001163387">
    <property type="component" value="Chromosome"/>
</dbReference>